<evidence type="ECO:0000313" key="2">
    <source>
        <dbReference type="EMBL" id="KAF8773895.1"/>
    </source>
</evidence>
<evidence type="ECO:0000256" key="1">
    <source>
        <dbReference type="SAM" id="MobiDB-lite"/>
    </source>
</evidence>
<reference evidence="2" key="1">
    <citation type="journal article" date="2020" name="bioRxiv">
        <title>Chromosome-level reference genome of the European wasp spider Argiope bruennichi: a resource for studies on range expansion and evolutionary adaptation.</title>
        <authorList>
            <person name="Sheffer M.M."/>
            <person name="Hoppe A."/>
            <person name="Krehenwinkel H."/>
            <person name="Uhl G."/>
            <person name="Kuss A.W."/>
            <person name="Jensen L."/>
            <person name="Jensen C."/>
            <person name="Gillespie R.G."/>
            <person name="Hoff K.J."/>
            <person name="Prost S."/>
        </authorList>
    </citation>
    <scope>NUCLEOTIDE SEQUENCE</scope>
</reference>
<dbReference type="Proteomes" id="UP000807504">
    <property type="component" value="Unassembled WGS sequence"/>
</dbReference>
<dbReference type="AlphaFoldDB" id="A0A8T0EMZ5"/>
<reference evidence="2" key="2">
    <citation type="submission" date="2020-06" db="EMBL/GenBank/DDBJ databases">
        <authorList>
            <person name="Sheffer M."/>
        </authorList>
    </citation>
    <scope>NUCLEOTIDE SEQUENCE</scope>
</reference>
<comment type="caution">
    <text evidence="2">The sequence shown here is derived from an EMBL/GenBank/DDBJ whole genome shotgun (WGS) entry which is preliminary data.</text>
</comment>
<name>A0A8T0EMZ5_ARGBR</name>
<sequence>MVPTISRLPSKLSLHPNPSHRSRVYRENVPGQSRGLSSLLSWALNGASLFSKGRTDPRLIGSANLGPKSVIQSYGVGVPVKIQSMHECYLPRESSPRLQSPLLRET</sequence>
<evidence type="ECO:0000313" key="3">
    <source>
        <dbReference type="Proteomes" id="UP000807504"/>
    </source>
</evidence>
<protein>
    <submittedName>
        <fullName evidence="2">Uncharacterized protein</fullName>
    </submittedName>
</protein>
<gene>
    <name evidence="2" type="ORF">HNY73_016506</name>
</gene>
<proteinExistence type="predicted"/>
<keyword evidence="3" id="KW-1185">Reference proteome</keyword>
<dbReference type="EMBL" id="JABXBU010002227">
    <property type="protein sequence ID" value="KAF8773895.1"/>
    <property type="molecule type" value="Genomic_DNA"/>
</dbReference>
<organism evidence="2 3">
    <name type="scientific">Argiope bruennichi</name>
    <name type="common">Wasp spider</name>
    <name type="synonym">Aranea bruennichi</name>
    <dbReference type="NCBI Taxonomy" id="94029"/>
    <lineage>
        <taxon>Eukaryota</taxon>
        <taxon>Metazoa</taxon>
        <taxon>Ecdysozoa</taxon>
        <taxon>Arthropoda</taxon>
        <taxon>Chelicerata</taxon>
        <taxon>Arachnida</taxon>
        <taxon>Araneae</taxon>
        <taxon>Araneomorphae</taxon>
        <taxon>Entelegynae</taxon>
        <taxon>Araneoidea</taxon>
        <taxon>Araneidae</taxon>
        <taxon>Argiope</taxon>
    </lineage>
</organism>
<feature type="region of interest" description="Disordered" evidence="1">
    <location>
        <begin position="1"/>
        <end position="33"/>
    </location>
</feature>
<accession>A0A8T0EMZ5</accession>